<reference evidence="2" key="1">
    <citation type="submission" date="2018-09" db="EMBL/GenBank/DDBJ databases">
        <authorList>
            <person name="Livingstone P.G."/>
            <person name="Whitworth D.E."/>
        </authorList>
    </citation>
    <scope>NUCLEOTIDE SEQUENCE [LARGE SCALE GENOMIC DNA]</scope>
    <source>
        <strain evidence="2">AB050A</strain>
    </source>
</reference>
<organism evidence="1 2">
    <name type="scientific">Corallococcus aberystwythensis</name>
    <dbReference type="NCBI Taxonomy" id="2316722"/>
    <lineage>
        <taxon>Bacteria</taxon>
        <taxon>Pseudomonadati</taxon>
        <taxon>Myxococcota</taxon>
        <taxon>Myxococcia</taxon>
        <taxon>Myxococcales</taxon>
        <taxon>Cystobacterineae</taxon>
        <taxon>Myxococcaceae</taxon>
        <taxon>Corallococcus</taxon>
    </lineage>
</organism>
<name>A0A3A8PD16_9BACT</name>
<dbReference type="RefSeq" id="WP_147445777.1">
    <property type="nucleotide sequence ID" value="NZ_RAWK01000390.1"/>
</dbReference>
<evidence type="ECO:0000313" key="2">
    <source>
        <dbReference type="Proteomes" id="UP000267003"/>
    </source>
</evidence>
<sequence length="114" mass="12089">MSAALTAVIRQSLGLIAGGARRGRRKAASATASTAVDTLERELLELRAQVEAVRPLVDWARAALELRDEADDAQTQGHVIVLDVRGKARVSVTVEQLRAAVAVFLPPAPSPLLT</sequence>
<gene>
    <name evidence="1" type="ORF">D7W81_38490</name>
</gene>
<proteinExistence type="predicted"/>
<protein>
    <submittedName>
        <fullName evidence="1">Uncharacterized protein</fullName>
    </submittedName>
</protein>
<dbReference type="AlphaFoldDB" id="A0A3A8PD16"/>
<evidence type="ECO:0000313" key="1">
    <source>
        <dbReference type="EMBL" id="RKH54298.1"/>
    </source>
</evidence>
<comment type="caution">
    <text evidence="1">The sequence shown here is derived from an EMBL/GenBank/DDBJ whole genome shotgun (WGS) entry which is preliminary data.</text>
</comment>
<feature type="non-terminal residue" evidence="1">
    <location>
        <position position="114"/>
    </location>
</feature>
<dbReference type="Proteomes" id="UP000267003">
    <property type="component" value="Unassembled WGS sequence"/>
</dbReference>
<keyword evidence="2" id="KW-1185">Reference proteome</keyword>
<dbReference type="EMBL" id="RAWK01000390">
    <property type="protein sequence ID" value="RKH54298.1"/>
    <property type="molecule type" value="Genomic_DNA"/>
</dbReference>
<accession>A0A3A8PD16</accession>